<organism evidence="3 4">
    <name type="scientific">Maioricimonas rarisocia</name>
    <dbReference type="NCBI Taxonomy" id="2528026"/>
    <lineage>
        <taxon>Bacteria</taxon>
        <taxon>Pseudomonadati</taxon>
        <taxon>Planctomycetota</taxon>
        <taxon>Planctomycetia</taxon>
        <taxon>Planctomycetales</taxon>
        <taxon>Planctomycetaceae</taxon>
        <taxon>Maioricimonas</taxon>
    </lineage>
</organism>
<feature type="compositionally biased region" description="Polar residues" evidence="1">
    <location>
        <begin position="252"/>
        <end position="261"/>
    </location>
</feature>
<evidence type="ECO:0000256" key="1">
    <source>
        <dbReference type="SAM" id="MobiDB-lite"/>
    </source>
</evidence>
<evidence type="ECO:0000256" key="2">
    <source>
        <dbReference type="SAM" id="Phobius"/>
    </source>
</evidence>
<feature type="region of interest" description="Disordered" evidence="1">
    <location>
        <begin position="242"/>
        <end position="261"/>
    </location>
</feature>
<dbReference type="RefSeq" id="WP_145372707.1">
    <property type="nucleotide sequence ID" value="NZ_CP036275.1"/>
</dbReference>
<proteinExistence type="predicted"/>
<keyword evidence="2" id="KW-0472">Membrane</keyword>
<gene>
    <name evidence="3" type="ORF">Mal4_57450</name>
</gene>
<dbReference type="EMBL" id="CP036275">
    <property type="protein sequence ID" value="QDU41378.1"/>
    <property type="molecule type" value="Genomic_DNA"/>
</dbReference>
<dbReference type="KEGG" id="mri:Mal4_57450"/>
<feature type="region of interest" description="Disordered" evidence="1">
    <location>
        <begin position="453"/>
        <end position="478"/>
    </location>
</feature>
<evidence type="ECO:0000313" key="4">
    <source>
        <dbReference type="Proteomes" id="UP000320496"/>
    </source>
</evidence>
<name>A0A517ZFW9_9PLAN</name>
<feature type="compositionally biased region" description="Polar residues" evidence="1">
    <location>
        <begin position="1189"/>
        <end position="1202"/>
    </location>
</feature>
<reference evidence="3 4" key="1">
    <citation type="submission" date="2019-02" db="EMBL/GenBank/DDBJ databases">
        <title>Deep-cultivation of Planctomycetes and their phenomic and genomic characterization uncovers novel biology.</title>
        <authorList>
            <person name="Wiegand S."/>
            <person name="Jogler M."/>
            <person name="Boedeker C."/>
            <person name="Pinto D."/>
            <person name="Vollmers J."/>
            <person name="Rivas-Marin E."/>
            <person name="Kohn T."/>
            <person name="Peeters S.H."/>
            <person name="Heuer A."/>
            <person name="Rast P."/>
            <person name="Oberbeckmann S."/>
            <person name="Bunk B."/>
            <person name="Jeske O."/>
            <person name="Meyerdierks A."/>
            <person name="Storesund J.E."/>
            <person name="Kallscheuer N."/>
            <person name="Luecker S."/>
            <person name="Lage O.M."/>
            <person name="Pohl T."/>
            <person name="Merkel B.J."/>
            <person name="Hornburger P."/>
            <person name="Mueller R.-W."/>
            <person name="Bruemmer F."/>
            <person name="Labrenz M."/>
            <person name="Spormann A.M."/>
            <person name="Op den Camp H."/>
            <person name="Overmann J."/>
            <person name="Amann R."/>
            <person name="Jetten M.S.M."/>
            <person name="Mascher T."/>
            <person name="Medema M.H."/>
            <person name="Devos D.P."/>
            <person name="Kaster A.-K."/>
            <person name="Ovreas L."/>
            <person name="Rohde M."/>
            <person name="Galperin M.Y."/>
            <person name="Jogler C."/>
        </authorList>
    </citation>
    <scope>NUCLEOTIDE SEQUENCE [LARGE SCALE GENOMIC DNA]</scope>
    <source>
        <strain evidence="3 4">Mal4</strain>
    </source>
</reference>
<dbReference type="OrthoDB" id="219623at2"/>
<sequence length="1547" mass="169499">MQRIPTPVTTHSRQGGAVIIVVVSLMAALAFLGFFFFTFADQEQSNARNYANAESYAIDPDPVFDFALQQYIVSTPDGLENSALYAEQSSTPVSKWSLLANLLGTMRADGQPTDIHPHSGVGINFMNVMSTSFELDYDGDGTMDATDANYRVNFSAAANRTTPGTAPDLVADNMAFDPDAGYTYPDINSPFLALDQIDKDSGDRLIKPSFMLPGLFNPGDFATLYTDGTRREQVFRPHQSHVNAGAAGTPRFLNSPTQAQSGDRTRFIEPMDFALTAIGLWDGSGSTYDLDVDADNDGVTDAILMDLDHPIIDLPDGRQVVPLFAPKIIDAQALLNVNVHGNLNEILWNGSLSFTHPVGGGESAHASNLGLSPAEVNPTWALAALPNDNNFLDSNDIPYAMREHETNFGISANAYYTGGATNRAKRMATANMELAFLLCGRAQRDGGPQIAGRWTDAGTSVDFSTDTVPGPGETGVDDDLDSIAERGNPGRNAYGGYPFTSQLLNSVVVPPYVHPLDFLGIGGGYLNDTAGGATRVRNSAITGNPARWLTYGDSWQDQSNFTVHGVTTYQNAAPSASPLPQAAFVQGLTDEDDEVVVEPAFPQSDDAIFNPQEMAGLHLSEADWHGVGMNSRLRKLLPFNFEHNKQAATVRSQFTTDSWSRLEFAQGPGARGWEFNDNDGTNFRFPPKFSGVNASRHETATTVVADPFRPVVRRLLTVRVDNNSTDRNFPQQRLDINRLLVQFDPYGNPIYRHLTPHPVFDGTENDSNQYLVDGSNVARNMVHDNPTYSRNYYEPNVDPLSVMEPDIPMTGTYAAVPFSAIASDKFAQEMWARYDRQRLARDIYVLLYVLGSDGTFDPTTTAYPVNATTDVDGNGIHDHLERAAQFAVNYVDAVDRDSVITRFEYDTNLTDGWNNATEVANGVEEQKVFFSEVMMLQTEEQSNDLTGTLHDDGTDGHRFLYVELRNNSGFPVDLKDGTYRLVREDGGSEVASVEFVAKAAGDHKSIPPGETFMIGCHDGTVTNASGALIASDFYADIVNSDELEAVIPNATRTLPRGSIGSEDPDPLCDLDLAVSGRAAPFDHENYVNTSFIAGGTLVAREIGGGVGATPILFDLVLQRRRNNEAAGIGENEWIEIDRFTLDSSTWTGSNANIFDPEDGNNQSDFVDELQNTGSDSDGIVSVERPQPFNPSNTVHGNTATRNHTLEPRETDGGDKNRKNDALSGTAFTLWQPHFDRDFSSIYELLAVPIISPTDLKDTLRDSVSGQMSGYADSSATPKEPFAASYYFLNPDSTTPGDVSDDNAWYRLFEFLTTTQRTHQAIAPVHDSPAGATRPELRISRRTPGKVNLNMIRHETVLAGLIDDEFHLDPFGNTNPTDDEKDASRNWFDEMRRVRDGEDGGGNIRLPGTPFAQPFRPLSFEDPTATTTTLNHSILRDHAGVDLGLFEARAQADIGVDNIDYHTRHRLLAKIANNSTLSSDVFAMWLVVQFHEAHETSAGAVQIGAKARGLPVYRLFCVIDRSRLEEAFDPDSGTFDFRKFIIHRQLLP</sequence>
<feature type="compositionally biased region" description="Polar residues" evidence="1">
    <location>
        <begin position="457"/>
        <end position="467"/>
    </location>
</feature>
<dbReference type="Proteomes" id="UP000320496">
    <property type="component" value="Chromosome"/>
</dbReference>
<feature type="compositionally biased region" description="Basic and acidic residues" evidence="1">
    <location>
        <begin position="1203"/>
        <end position="1219"/>
    </location>
</feature>
<keyword evidence="4" id="KW-1185">Reference proteome</keyword>
<protein>
    <submittedName>
        <fullName evidence="3">Uncharacterized protein</fullName>
    </submittedName>
</protein>
<keyword evidence="2" id="KW-1133">Transmembrane helix</keyword>
<accession>A0A517ZFW9</accession>
<evidence type="ECO:0000313" key="3">
    <source>
        <dbReference type="EMBL" id="QDU41378.1"/>
    </source>
</evidence>
<keyword evidence="2" id="KW-0812">Transmembrane</keyword>
<feature type="region of interest" description="Disordered" evidence="1">
    <location>
        <begin position="1397"/>
        <end position="1416"/>
    </location>
</feature>
<feature type="transmembrane region" description="Helical" evidence="2">
    <location>
        <begin position="16"/>
        <end position="39"/>
    </location>
</feature>
<feature type="compositionally biased region" description="Polar residues" evidence="1">
    <location>
        <begin position="1159"/>
        <end position="1175"/>
    </location>
</feature>
<feature type="region of interest" description="Disordered" evidence="1">
    <location>
        <begin position="1150"/>
        <end position="1219"/>
    </location>
</feature>